<keyword evidence="4" id="KW-1185">Reference proteome</keyword>
<name>A0A2A4HLT5_9GAMM</name>
<organism evidence="3 4">
    <name type="scientific">Vreelandella nigrificans</name>
    <dbReference type="NCBI Taxonomy" id="2042704"/>
    <lineage>
        <taxon>Bacteria</taxon>
        <taxon>Pseudomonadati</taxon>
        <taxon>Pseudomonadota</taxon>
        <taxon>Gammaproteobacteria</taxon>
        <taxon>Oceanospirillales</taxon>
        <taxon>Halomonadaceae</taxon>
        <taxon>Vreelandella</taxon>
    </lineage>
</organism>
<dbReference type="AlphaFoldDB" id="A0A2A4HLT5"/>
<evidence type="ECO:0000313" key="4">
    <source>
        <dbReference type="Proteomes" id="UP000218677"/>
    </source>
</evidence>
<evidence type="ECO:0000313" key="3">
    <source>
        <dbReference type="EMBL" id="PCF95339.1"/>
    </source>
</evidence>
<keyword evidence="2" id="KW-0732">Signal</keyword>
<comment type="caution">
    <text evidence="3">The sequence shown here is derived from an EMBL/GenBank/DDBJ whole genome shotgun (WGS) entry which is preliminary data.</text>
</comment>
<evidence type="ECO:0008006" key="5">
    <source>
        <dbReference type="Google" id="ProtNLM"/>
    </source>
</evidence>
<dbReference type="OrthoDB" id="6174641at2"/>
<feature type="signal peptide" evidence="2">
    <location>
        <begin position="1"/>
        <end position="22"/>
    </location>
</feature>
<gene>
    <name evidence="3" type="ORF">CPA45_12425</name>
</gene>
<reference evidence="4" key="1">
    <citation type="submission" date="2017-09" db="EMBL/GenBank/DDBJ databases">
        <authorList>
            <person name="Cho G.-S."/>
            <person name="Oguntoyinbo F.A."/>
            <person name="Cnockaert M."/>
            <person name="Kabisch J."/>
            <person name="Neve H."/>
            <person name="Bockelmann W."/>
            <person name="Wenning M."/>
            <person name="Franz C.M."/>
            <person name="Vandamme P."/>
        </authorList>
    </citation>
    <scope>NUCLEOTIDE SEQUENCE [LARGE SCALE GENOMIC DNA]</scope>
    <source>
        <strain evidence="4">MBT G8648</strain>
    </source>
</reference>
<dbReference type="Proteomes" id="UP000218677">
    <property type="component" value="Unassembled WGS sequence"/>
</dbReference>
<feature type="chain" id="PRO_5013331451" description="Pentapeptide MXKDX repeat protein" evidence="2">
    <location>
        <begin position="23"/>
        <end position="84"/>
    </location>
</feature>
<feature type="region of interest" description="Disordered" evidence="1">
    <location>
        <begin position="46"/>
        <end position="65"/>
    </location>
</feature>
<feature type="compositionally biased region" description="Acidic residues" evidence="1">
    <location>
        <begin position="51"/>
        <end position="65"/>
    </location>
</feature>
<dbReference type="EMBL" id="NWUX01000010">
    <property type="protein sequence ID" value="PCF95339.1"/>
    <property type="molecule type" value="Genomic_DNA"/>
</dbReference>
<sequence length="84" mass="9473">MNKFMTIVAIGLFSLMASASHADEMMPKDGMMEDDMHEAMESKPMEHGDMEMDEMPDAMEGDMEGDMEMDSDMEMEEEMESGGM</sequence>
<evidence type="ECO:0000256" key="1">
    <source>
        <dbReference type="SAM" id="MobiDB-lite"/>
    </source>
</evidence>
<evidence type="ECO:0000256" key="2">
    <source>
        <dbReference type="SAM" id="SignalP"/>
    </source>
</evidence>
<proteinExistence type="predicted"/>
<accession>A0A2A4HLT5</accession>
<dbReference type="RefSeq" id="WP_096651863.1">
    <property type="nucleotide sequence ID" value="NZ_NWUX01000010.1"/>
</dbReference>
<protein>
    <recommendedName>
        <fullName evidence="5">Pentapeptide MXKDX repeat protein</fullName>
    </recommendedName>
</protein>